<dbReference type="PATRIC" id="fig|1321820.3.peg.1365"/>
<proteinExistence type="predicted"/>
<dbReference type="InterPro" id="IPR011439">
    <property type="entry name" value="DUF1542"/>
</dbReference>
<comment type="caution">
    <text evidence="6">The sequence shown here is derived from an EMBL/GenBank/DDBJ whole genome shotgun (WGS) entry which is preliminary data.</text>
</comment>
<organism evidence="6 7">
    <name type="scientific">Gemella bergeri ATCC 700627</name>
    <dbReference type="NCBI Taxonomy" id="1321820"/>
    <lineage>
        <taxon>Bacteria</taxon>
        <taxon>Bacillati</taxon>
        <taxon>Bacillota</taxon>
        <taxon>Bacilli</taxon>
        <taxon>Bacillales</taxon>
        <taxon>Gemellaceae</taxon>
        <taxon>Gemella</taxon>
    </lineage>
</organism>
<feature type="coiled-coil region" evidence="2">
    <location>
        <begin position="89"/>
        <end position="142"/>
    </location>
</feature>
<feature type="domain" description="YSIRK Gram-positive signal peptide" evidence="4">
    <location>
        <begin position="31"/>
        <end position="51"/>
    </location>
</feature>
<keyword evidence="1" id="KW-0732">Signal</keyword>
<feature type="domain" description="DUF1542" evidence="5">
    <location>
        <begin position="321"/>
        <end position="393"/>
    </location>
</feature>
<feature type="compositionally biased region" description="Basic and acidic residues" evidence="3">
    <location>
        <begin position="387"/>
        <end position="414"/>
    </location>
</feature>
<evidence type="ECO:0000313" key="6">
    <source>
        <dbReference type="EMBL" id="ERK56362.1"/>
    </source>
</evidence>
<name>U2S0K4_9BACL</name>
<feature type="region of interest" description="Disordered" evidence="3">
    <location>
        <begin position="483"/>
        <end position="529"/>
    </location>
</feature>
<dbReference type="eggNOG" id="COG2373">
    <property type="taxonomic scope" value="Bacteria"/>
</dbReference>
<dbReference type="NCBIfam" id="TIGR01168">
    <property type="entry name" value="YSIRK_signal"/>
    <property type="match status" value="1"/>
</dbReference>
<protein>
    <submittedName>
        <fullName evidence="6">Signal peptide protein, YSIRK family</fullName>
    </submittedName>
</protein>
<dbReference type="Pfam" id="PF18877">
    <property type="entry name" value="SSSPR-51"/>
    <property type="match status" value="2"/>
</dbReference>
<keyword evidence="2" id="KW-0175">Coiled coil</keyword>
<sequence length="633" mass="71509">MNNIKLYGIIKNVLGYYNLIKFLKKEDYKMKKQEKFSIRKYKIGAASVLIGLGIAISGREVVAQSTYIPTTKMTPPYNLQDNTVIERLIKETKQKINEDSEKLKQLINTKESLNSEDKKSAKERVEEKVKSATGKIDALNKGEKLEEFKKKITDIKNTFIKDIQKIELGLTLADKIAELKENKNLSKQELEKAIEKAKNKTGEVSEKIDKAGNDNISHHFEKLKEELTRKLSKINPKPLSIQIDKYLVNIEKAKKRVLNAINVNKNLSNADKTLLKTNIERTLQELVNEIRDIAKKANNTTSEEIKKAQKKIEEAHIKALKEVALKEIDLELGNKQEEIDKSNVSEDVKDEASDKLRNKAEEITENINKAENSDELNKIVDQGKKDIANIKVKEDNKKQKPDTPNEPKQPEKPNKPIPPKGSAIPQDGEKSLSADKPQLKVTRWIDENGKELKSTYFDELRAGDIAGYIFDKTSKEDGITTHYFKKIKDNKPDTPNEPKQPEKPNKPIPPKGSAIPQDGEKSLSADKPQLKVTRWVDENGKELKSTKSGKLDAGEIKGYMFDKTLEKDGVTTHHFKKLKETLKNSIQPLSSNKNLIQGKTLPNTGQTSTQNTILELGIISALGLITRKKLSNK</sequence>
<dbReference type="HOGENOM" id="CLU_431991_0_0_9"/>
<feature type="region of interest" description="Disordered" evidence="3">
    <location>
        <begin position="387"/>
        <end position="448"/>
    </location>
</feature>
<feature type="coiled-coil region" evidence="2">
    <location>
        <begin position="176"/>
        <end position="207"/>
    </location>
</feature>
<reference evidence="6 7" key="1">
    <citation type="submission" date="2013-08" db="EMBL/GenBank/DDBJ databases">
        <authorList>
            <person name="Weinstock G."/>
            <person name="Sodergren E."/>
            <person name="Wylie T."/>
            <person name="Fulton L."/>
            <person name="Fulton R."/>
            <person name="Fronick C."/>
            <person name="O'Laughlin M."/>
            <person name="Godfrey J."/>
            <person name="Miner T."/>
            <person name="Herter B."/>
            <person name="Appelbaum E."/>
            <person name="Cordes M."/>
            <person name="Lek S."/>
            <person name="Wollam A."/>
            <person name="Pepin K.H."/>
            <person name="Palsikar V.B."/>
            <person name="Mitreva M."/>
            <person name="Wilson R.K."/>
        </authorList>
    </citation>
    <scope>NUCLEOTIDE SEQUENCE [LARGE SCALE GENOMIC DNA]</scope>
    <source>
        <strain evidence="6 7">ATCC 700627</strain>
    </source>
</reference>
<keyword evidence="7" id="KW-1185">Reference proteome</keyword>
<dbReference type="Pfam" id="PF04650">
    <property type="entry name" value="YSIRK_signal"/>
    <property type="match status" value="1"/>
</dbReference>
<dbReference type="Proteomes" id="UP000016637">
    <property type="component" value="Unassembled WGS sequence"/>
</dbReference>
<dbReference type="Pfam" id="PF07564">
    <property type="entry name" value="DUF1542"/>
    <property type="match status" value="1"/>
</dbReference>
<dbReference type="EMBL" id="AWVP01000095">
    <property type="protein sequence ID" value="ERK56362.1"/>
    <property type="molecule type" value="Genomic_DNA"/>
</dbReference>
<evidence type="ECO:0000313" key="7">
    <source>
        <dbReference type="Proteomes" id="UP000016637"/>
    </source>
</evidence>
<evidence type="ECO:0000259" key="5">
    <source>
        <dbReference type="Pfam" id="PF07564"/>
    </source>
</evidence>
<evidence type="ECO:0000256" key="3">
    <source>
        <dbReference type="SAM" id="MobiDB-lite"/>
    </source>
</evidence>
<gene>
    <name evidence="6" type="ORF">HMPREF1983_01414</name>
</gene>
<evidence type="ECO:0000259" key="4">
    <source>
        <dbReference type="Pfam" id="PF04650"/>
    </source>
</evidence>
<feature type="coiled-coil region" evidence="2">
    <location>
        <begin position="250"/>
        <end position="318"/>
    </location>
</feature>
<evidence type="ECO:0000256" key="1">
    <source>
        <dbReference type="ARBA" id="ARBA00022729"/>
    </source>
</evidence>
<dbReference type="NCBIfam" id="TIGR01167">
    <property type="entry name" value="LPXTG_anchor"/>
    <property type="match status" value="1"/>
</dbReference>
<evidence type="ECO:0000256" key="2">
    <source>
        <dbReference type="SAM" id="Coils"/>
    </source>
</evidence>
<dbReference type="NCBIfam" id="TIGR04308">
    <property type="entry name" value="repeat_SSSPR51"/>
    <property type="match status" value="2"/>
</dbReference>
<accession>U2S0K4</accession>
<dbReference type="AlphaFoldDB" id="U2S0K4"/>
<dbReference type="InterPro" id="IPR005877">
    <property type="entry name" value="YSIRK_signal_dom"/>
</dbReference>
<feature type="compositionally biased region" description="Basic and acidic residues" evidence="3">
    <location>
        <begin position="486"/>
        <end position="505"/>
    </location>
</feature>
<dbReference type="InterPro" id="IPR027579">
    <property type="entry name" value="SSSPR51_Rpt"/>
</dbReference>